<dbReference type="AlphaFoldDB" id="A0AAE3B695"/>
<evidence type="ECO:0000313" key="2">
    <source>
        <dbReference type="Proteomes" id="UP000732193"/>
    </source>
</evidence>
<reference evidence="1 2" key="1">
    <citation type="submission" date="2021-01" db="EMBL/GenBank/DDBJ databases">
        <title>Diatom-associated Roseobacters Show Island Model of Population Structure.</title>
        <authorList>
            <person name="Qu L."/>
            <person name="Feng X."/>
            <person name="Chen Y."/>
            <person name="Li L."/>
            <person name="Wang X."/>
            <person name="Hu Z."/>
            <person name="Wang H."/>
            <person name="Luo H."/>
        </authorList>
    </citation>
    <scope>NUCLEOTIDE SEQUENCE [LARGE SCALE GENOMIC DNA]</scope>
    <source>
        <strain evidence="1 2">TR60-84</strain>
    </source>
</reference>
<name>A0AAE3B695_9RHOB</name>
<comment type="caution">
    <text evidence="1">The sequence shown here is derived from an EMBL/GenBank/DDBJ whole genome shotgun (WGS) entry which is preliminary data.</text>
</comment>
<sequence length="999" mass="108052">MSDDPDSWRNDRSIMDWVGLFFAEMGWALQEMQQGVPDDVLEDLDADKQSLKDRIAVAALIIPADGSLQSAGLGETRVALDEEVDAVSSPLSLANATDGVVAFEADVQRAAGTVPPTPFDPLARKAQARQALMTIMISAAFLPDKRRAFAAEKKAIAARIEGATDKAAFDTLDMEIATLAKAVDDQAGVVTARAAADQAVADARAKFDGVAGDLDRGGFVHLEEQYAALVGIWHQAGSEAAFKTVKTKADDFVALAAKAETFGRFYTNWFDTSVALIGTSVAEVHRDDAVKDRRAALDAAIAFSQVGDFKGAETALRAFAPVGVAASTDAKNISDFLAKLAACEAKCSKDLAVISASWLKNSSEKDNAFKTIRKAALSTPDYAGQSAKLDTLEAWVKGNLPLAKEISKHQQGMKSSSAFRQIIADMEALRGQADWDGALAKLEEIGDDAALAAQSASLTYDKTMEKRYTALSNSLPKPERKALKAAWTKHTDAVSAEAVDTAKAALVELRKLFVLEDLLALRAQEKKLSDETPEIKDYKYLEQYRAFGRAGEYIKAKAEIERVLPLLPVLAEYISRREHARSLLLALPGDPPELRSALNAALDAANTKAHKGDPAAALADLNTILSGTDYEGLSLEIADFGRRADKVDRQQAKVLKFMELAAPKAKLDELLDAAKALAFPAFKFDEAFDKLNDHSALLVTAMHYATTRRQAKGIKNALARAVAQSGQDEADLFAGGKLLSEIQTAFDSADEKAKRAQFDSAQKSYAALMAQCQSMTLQAVTYYEHADAADDCNAGHSIGRHGPQLTDGQLIERLKSGKAADWSPGKKLSFTGASSKFKSMEDWLAGREMGAALAKEKNGVDVGALKLGKDPDTGAFIEPVAQKFVIDHGRPIDEAFIGRKKNVSYIADTGEIKEERTYETYEALTGISKARVNFTWEFKKIAGAKPSSVEDYINKYKAANAGAAPVDIEGRWVMMQQFPECDGWDQELQTYVLRDEEVA</sequence>
<gene>
    <name evidence="1" type="ORF">JQV55_07055</name>
</gene>
<evidence type="ECO:0000313" key="1">
    <source>
        <dbReference type="EMBL" id="MBM1713310.1"/>
    </source>
</evidence>
<protein>
    <submittedName>
        <fullName evidence="1">Uncharacterized protein</fullName>
    </submittedName>
</protein>
<dbReference type="EMBL" id="JAFBRM010000001">
    <property type="protein sequence ID" value="MBM1713310.1"/>
    <property type="molecule type" value="Genomic_DNA"/>
</dbReference>
<dbReference type="RefSeq" id="WP_203241694.1">
    <property type="nucleotide sequence ID" value="NZ_JAFBRH010000001.1"/>
</dbReference>
<keyword evidence="2" id="KW-1185">Reference proteome</keyword>
<dbReference type="Proteomes" id="UP000732193">
    <property type="component" value="Unassembled WGS sequence"/>
</dbReference>
<organism evidence="1 2">
    <name type="scientific">Sulfitobacter geojensis</name>
    <dbReference type="NCBI Taxonomy" id="1342299"/>
    <lineage>
        <taxon>Bacteria</taxon>
        <taxon>Pseudomonadati</taxon>
        <taxon>Pseudomonadota</taxon>
        <taxon>Alphaproteobacteria</taxon>
        <taxon>Rhodobacterales</taxon>
        <taxon>Roseobacteraceae</taxon>
        <taxon>Sulfitobacter</taxon>
    </lineage>
</organism>
<accession>A0AAE3B695</accession>
<proteinExistence type="predicted"/>